<keyword evidence="7" id="KW-0234">DNA repair</keyword>
<accession>A0A9X3IS82</accession>
<dbReference type="InterPro" id="IPR014048">
    <property type="entry name" value="MethylDNA_cys_MeTrfase_DNA-bd"/>
</dbReference>
<dbReference type="SUPFAM" id="SSF46767">
    <property type="entry name" value="Methylated DNA-protein cysteine methyltransferase, C-terminal domain"/>
    <property type="match status" value="1"/>
</dbReference>
<dbReference type="RefSeq" id="WP_283174269.1">
    <property type="nucleotide sequence ID" value="NZ_JAPNOA010000029.1"/>
</dbReference>
<reference evidence="11" key="1">
    <citation type="submission" date="2022-11" db="EMBL/GenBank/DDBJ databases">
        <title>Parathalassolutuus dongxingensis gen. nov., sp. nov., a novel member of family Oceanospirillaceae isolated from a coastal shrimp pond in Guangxi, China.</title>
        <authorList>
            <person name="Chen H."/>
        </authorList>
    </citation>
    <scope>NUCLEOTIDE SEQUENCE</scope>
    <source>
        <strain evidence="11">G-43</strain>
    </source>
</reference>
<dbReference type="Gene3D" id="3.30.160.70">
    <property type="entry name" value="Methylated DNA-protein cysteine methyltransferase domain"/>
    <property type="match status" value="1"/>
</dbReference>
<evidence type="ECO:0000259" key="10">
    <source>
        <dbReference type="Pfam" id="PF02870"/>
    </source>
</evidence>
<dbReference type="SUPFAM" id="SSF53155">
    <property type="entry name" value="Methylated DNA-protein cysteine methyltransferase domain"/>
    <property type="match status" value="1"/>
</dbReference>
<protein>
    <recommendedName>
        <fullName evidence="3">methylated-DNA--[protein]-cysteine S-methyltransferase</fullName>
        <ecNumber evidence="3">2.1.1.63</ecNumber>
    </recommendedName>
</protein>
<name>A0A9X3IS82_9GAMM</name>
<comment type="similarity">
    <text evidence="2">Belongs to the MGMT family.</text>
</comment>
<dbReference type="InterPro" id="IPR036217">
    <property type="entry name" value="MethylDNA_cys_MeTrfase_DNAb"/>
</dbReference>
<evidence type="ECO:0000256" key="8">
    <source>
        <dbReference type="ARBA" id="ARBA00049348"/>
    </source>
</evidence>
<keyword evidence="6" id="KW-0227">DNA damage</keyword>
<comment type="catalytic activity">
    <reaction evidence="8">
        <text>a 6-O-methyl-2'-deoxyguanosine in DNA + L-cysteinyl-[protein] = S-methyl-L-cysteinyl-[protein] + a 2'-deoxyguanosine in DNA</text>
        <dbReference type="Rhea" id="RHEA:24000"/>
        <dbReference type="Rhea" id="RHEA-COMP:10131"/>
        <dbReference type="Rhea" id="RHEA-COMP:10132"/>
        <dbReference type="Rhea" id="RHEA-COMP:11367"/>
        <dbReference type="Rhea" id="RHEA-COMP:11368"/>
        <dbReference type="ChEBI" id="CHEBI:29950"/>
        <dbReference type="ChEBI" id="CHEBI:82612"/>
        <dbReference type="ChEBI" id="CHEBI:85445"/>
        <dbReference type="ChEBI" id="CHEBI:85448"/>
        <dbReference type="EC" id="2.1.1.63"/>
    </reaction>
</comment>
<dbReference type="AlphaFoldDB" id="A0A9X3IS82"/>
<evidence type="ECO:0000313" key="11">
    <source>
        <dbReference type="EMBL" id="MCY0966067.1"/>
    </source>
</evidence>
<dbReference type="InterPro" id="IPR008332">
    <property type="entry name" value="MethylG_MeTrfase_N"/>
</dbReference>
<feature type="domain" description="Methylated-DNA-[protein]-cysteine S-methyltransferase DNA binding" evidence="9">
    <location>
        <begin position="110"/>
        <end position="190"/>
    </location>
</feature>
<evidence type="ECO:0000256" key="3">
    <source>
        <dbReference type="ARBA" id="ARBA00011918"/>
    </source>
</evidence>
<evidence type="ECO:0000256" key="2">
    <source>
        <dbReference type="ARBA" id="ARBA00008711"/>
    </source>
</evidence>
<dbReference type="Pfam" id="PF02870">
    <property type="entry name" value="Methyltransf_1N"/>
    <property type="match status" value="1"/>
</dbReference>
<organism evidence="11 12">
    <name type="scientific">Parathalassolituus penaei</name>
    <dbReference type="NCBI Taxonomy" id="2997323"/>
    <lineage>
        <taxon>Bacteria</taxon>
        <taxon>Pseudomonadati</taxon>
        <taxon>Pseudomonadota</taxon>
        <taxon>Gammaproteobacteria</taxon>
        <taxon>Oceanospirillales</taxon>
        <taxon>Oceanospirillaceae</taxon>
        <taxon>Parathalassolituus</taxon>
    </lineage>
</organism>
<evidence type="ECO:0000259" key="9">
    <source>
        <dbReference type="Pfam" id="PF01035"/>
    </source>
</evidence>
<evidence type="ECO:0000256" key="1">
    <source>
        <dbReference type="ARBA" id="ARBA00001286"/>
    </source>
</evidence>
<dbReference type="InterPro" id="IPR036631">
    <property type="entry name" value="MGMT_N_sf"/>
</dbReference>
<dbReference type="InterPro" id="IPR036388">
    <property type="entry name" value="WH-like_DNA-bd_sf"/>
</dbReference>
<keyword evidence="12" id="KW-1185">Reference proteome</keyword>
<keyword evidence="5" id="KW-0808">Transferase</keyword>
<dbReference type="InterPro" id="IPR001497">
    <property type="entry name" value="MethylDNA_cys_MeTrfase_AS"/>
</dbReference>
<keyword evidence="4" id="KW-0489">Methyltransferase</keyword>
<evidence type="ECO:0000256" key="7">
    <source>
        <dbReference type="ARBA" id="ARBA00023204"/>
    </source>
</evidence>
<gene>
    <name evidence="11" type="ORF">OUO13_12790</name>
</gene>
<dbReference type="GO" id="GO:0006281">
    <property type="term" value="P:DNA repair"/>
    <property type="evidence" value="ECO:0007669"/>
    <property type="project" value="UniProtKB-KW"/>
</dbReference>
<evidence type="ECO:0000256" key="6">
    <source>
        <dbReference type="ARBA" id="ARBA00022763"/>
    </source>
</evidence>
<proteinExistence type="inferred from homology"/>
<dbReference type="EC" id="2.1.1.63" evidence="3"/>
<dbReference type="FunFam" id="1.10.10.10:FF:000214">
    <property type="entry name" value="Methylated-DNA--protein-cysteine methyltransferase"/>
    <property type="match status" value="1"/>
</dbReference>
<dbReference type="GO" id="GO:0032259">
    <property type="term" value="P:methylation"/>
    <property type="evidence" value="ECO:0007669"/>
    <property type="project" value="UniProtKB-KW"/>
</dbReference>
<evidence type="ECO:0000256" key="4">
    <source>
        <dbReference type="ARBA" id="ARBA00022603"/>
    </source>
</evidence>
<comment type="caution">
    <text evidence="11">The sequence shown here is derived from an EMBL/GenBank/DDBJ whole genome shotgun (WGS) entry which is preliminary data.</text>
</comment>
<feature type="domain" description="Methylguanine DNA methyltransferase ribonuclease-like" evidence="10">
    <location>
        <begin position="28"/>
        <end position="66"/>
    </location>
</feature>
<dbReference type="CDD" id="cd06445">
    <property type="entry name" value="ATase"/>
    <property type="match status" value="1"/>
</dbReference>
<dbReference type="PANTHER" id="PTHR10815">
    <property type="entry name" value="METHYLATED-DNA--PROTEIN-CYSTEINE METHYLTRANSFERASE"/>
    <property type="match status" value="1"/>
</dbReference>
<evidence type="ECO:0000256" key="5">
    <source>
        <dbReference type="ARBA" id="ARBA00022679"/>
    </source>
</evidence>
<dbReference type="GO" id="GO:0003908">
    <property type="term" value="F:methylated-DNA-[protein]-cysteine S-methyltransferase activity"/>
    <property type="evidence" value="ECO:0007669"/>
    <property type="project" value="UniProtKB-EC"/>
</dbReference>
<dbReference type="Gene3D" id="1.10.10.10">
    <property type="entry name" value="Winged helix-like DNA-binding domain superfamily/Winged helix DNA-binding domain"/>
    <property type="match status" value="1"/>
</dbReference>
<comment type="catalytic activity">
    <reaction evidence="1">
        <text>a 4-O-methyl-thymidine in DNA + L-cysteinyl-[protein] = a thymidine in DNA + S-methyl-L-cysteinyl-[protein]</text>
        <dbReference type="Rhea" id="RHEA:53428"/>
        <dbReference type="Rhea" id="RHEA-COMP:10131"/>
        <dbReference type="Rhea" id="RHEA-COMP:10132"/>
        <dbReference type="Rhea" id="RHEA-COMP:13555"/>
        <dbReference type="Rhea" id="RHEA-COMP:13556"/>
        <dbReference type="ChEBI" id="CHEBI:29950"/>
        <dbReference type="ChEBI" id="CHEBI:82612"/>
        <dbReference type="ChEBI" id="CHEBI:137386"/>
        <dbReference type="ChEBI" id="CHEBI:137387"/>
        <dbReference type="EC" id="2.1.1.63"/>
    </reaction>
</comment>
<dbReference type="EMBL" id="JAPNOA010000029">
    <property type="protein sequence ID" value="MCY0966067.1"/>
    <property type="molecule type" value="Genomic_DNA"/>
</dbReference>
<evidence type="ECO:0000313" key="12">
    <source>
        <dbReference type="Proteomes" id="UP001150830"/>
    </source>
</evidence>
<sequence length="198" mass="21693">MQPVLPLECCTAFIWKPVNGPACSPPLIRYGFANSQYGTCLLGWTEQGLCYLGFVDSTDQARAKAELHSRWPRSKVQADPEGVIQRQQDYLQPLERGEDIRAPVVLCGSPFRLQVWQALLTIPRGQTTSYGQLAAILGTPNAARAIGGAVAANPIGWLIPCHRVINQDGGLGGYYWGLERKRQMLENEGALKMKTPAG</sequence>
<dbReference type="Pfam" id="PF01035">
    <property type="entry name" value="DNA_binding_1"/>
    <property type="match status" value="1"/>
</dbReference>
<dbReference type="NCBIfam" id="TIGR00589">
    <property type="entry name" value="ogt"/>
    <property type="match status" value="1"/>
</dbReference>
<dbReference type="PROSITE" id="PS00374">
    <property type="entry name" value="MGMT"/>
    <property type="match status" value="1"/>
</dbReference>
<dbReference type="Proteomes" id="UP001150830">
    <property type="component" value="Unassembled WGS sequence"/>
</dbReference>
<dbReference type="PANTHER" id="PTHR10815:SF13">
    <property type="entry name" value="METHYLATED-DNA--PROTEIN-CYSTEINE METHYLTRANSFERASE"/>
    <property type="match status" value="1"/>
</dbReference>